<proteinExistence type="predicted"/>
<evidence type="ECO:0000313" key="3">
    <source>
        <dbReference type="Proteomes" id="UP000198553"/>
    </source>
</evidence>
<dbReference type="AlphaFoldDB" id="A0A1H8G8I1"/>
<dbReference type="Proteomes" id="UP000198553">
    <property type="component" value="Unassembled WGS sequence"/>
</dbReference>
<keyword evidence="1" id="KW-0472">Membrane</keyword>
<gene>
    <name evidence="2" type="ORF">SAMN05192533_112119</name>
</gene>
<accession>A0A1H8G8I1</accession>
<evidence type="ECO:0000313" key="2">
    <source>
        <dbReference type="EMBL" id="SEN39817.1"/>
    </source>
</evidence>
<name>A0A1H8G8I1_9BACI</name>
<feature type="transmembrane region" description="Helical" evidence="1">
    <location>
        <begin position="6"/>
        <end position="34"/>
    </location>
</feature>
<sequence length="36" mass="4331">MLESVYWYGEFPIICLGLLERIFFLGSVKLYLFLKE</sequence>
<reference evidence="3" key="1">
    <citation type="submission" date="2016-10" db="EMBL/GenBank/DDBJ databases">
        <authorList>
            <person name="Varghese N."/>
            <person name="Submissions S."/>
        </authorList>
    </citation>
    <scope>NUCLEOTIDE SEQUENCE [LARGE SCALE GENOMIC DNA]</scope>
    <source>
        <strain evidence="3">B48,IBRC-M 10115,DSM 25386,CECT 8001</strain>
    </source>
</reference>
<dbReference type="STRING" id="930146.SAMN05192533_112119"/>
<organism evidence="2 3">
    <name type="scientific">Mesobacillus persicus</name>
    <dbReference type="NCBI Taxonomy" id="930146"/>
    <lineage>
        <taxon>Bacteria</taxon>
        <taxon>Bacillati</taxon>
        <taxon>Bacillota</taxon>
        <taxon>Bacilli</taxon>
        <taxon>Bacillales</taxon>
        <taxon>Bacillaceae</taxon>
        <taxon>Mesobacillus</taxon>
    </lineage>
</organism>
<keyword evidence="1" id="KW-0812">Transmembrane</keyword>
<evidence type="ECO:0000256" key="1">
    <source>
        <dbReference type="SAM" id="Phobius"/>
    </source>
</evidence>
<keyword evidence="3" id="KW-1185">Reference proteome</keyword>
<protein>
    <submittedName>
        <fullName evidence="2">Uncharacterized protein</fullName>
    </submittedName>
</protein>
<dbReference type="EMBL" id="FOBW01000012">
    <property type="protein sequence ID" value="SEN39817.1"/>
    <property type="molecule type" value="Genomic_DNA"/>
</dbReference>
<keyword evidence="1" id="KW-1133">Transmembrane helix</keyword>